<name>A0A0N4YNV1_NIPBR</name>
<gene>
    <name evidence="1" type="ORF">NBR_LOCUS18923</name>
</gene>
<sequence>MIDASYLVKNAPEEPVRQPILILFFELRENGKVLRVRINTNIQYKAPMDSEALIFMVKRQKDFLSLFNSILDFIRSLRVRNLDIPAKETRFNKTPANFSANVNGHRLAVEMERVQRCDDYEMQRSLREMYNAETSVSLDMPKTSFQHLQSDEMVFSKCPSCALNVMFRNECNNDEEKSFICPECTTHWCRICSSEPHWPMKCEEYRQWSEKWEQQYCFDKFCMQPDEELLRITCQCGRIYILPSGSAHNTICQRCKCRYDKTGMMCYDYACWPYYPRLRKQRDAEGKPKDGYKVDVEIIPRVKLIAKEFATACTEARNQRFDKKKRLKFEELALAAEKVELVDLRKTALILVENCTAWMYMHRSETHLREYKSAVSHLFQQFEKVELELERQSPTLAKEIEELKSAVENVIRTFREHARNISEEE</sequence>
<protein>
    <submittedName>
        <fullName evidence="3">RING-type domain-containing protein</fullName>
    </submittedName>
</protein>
<organism evidence="3">
    <name type="scientific">Nippostrongylus brasiliensis</name>
    <name type="common">Rat hookworm</name>
    <dbReference type="NCBI Taxonomy" id="27835"/>
    <lineage>
        <taxon>Eukaryota</taxon>
        <taxon>Metazoa</taxon>
        <taxon>Ecdysozoa</taxon>
        <taxon>Nematoda</taxon>
        <taxon>Chromadorea</taxon>
        <taxon>Rhabditida</taxon>
        <taxon>Rhabditina</taxon>
        <taxon>Rhabditomorpha</taxon>
        <taxon>Strongyloidea</taxon>
        <taxon>Heligmosomidae</taxon>
        <taxon>Nippostrongylus</taxon>
    </lineage>
</organism>
<dbReference type="AlphaFoldDB" id="A0A0N4YNV1"/>
<reference evidence="3" key="1">
    <citation type="submission" date="2017-02" db="UniProtKB">
        <authorList>
            <consortium name="WormBaseParasite"/>
        </authorList>
    </citation>
    <scope>IDENTIFICATION</scope>
</reference>
<evidence type="ECO:0000313" key="1">
    <source>
        <dbReference type="EMBL" id="VDL82651.1"/>
    </source>
</evidence>
<proteinExistence type="predicted"/>
<dbReference type="PANTHER" id="PTHR31063">
    <property type="entry name" value="PROTEIN CBG08668"/>
    <property type="match status" value="1"/>
</dbReference>
<evidence type="ECO:0000313" key="2">
    <source>
        <dbReference type="Proteomes" id="UP000271162"/>
    </source>
</evidence>
<dbReference type="CDD" id="cd20335">
    <property type="entry name" value="BRcat_RBR"/>
    <property type="match status" value="1"/>
</dbReference>
<dbReference type="WBParaSite" id="NBR_0001892201-mRNA-1">
    <property type="protein sequence ID" value="NBR_0001892201-mRNA-1"/>
    <property type="gene ID" value="NBR_0001892201"/>
</dbReference>
<keyword evidence="2" id="KW-1185">Reference proteome</keyword>
<evidence type="ECO:0000313" key="3">
    <source>
        <dbReference type="WBParaSite" id="NBR_0001892201-mRNA-1"/>
    </source>
</evidence>
<dbReference type="PANTHER" id="PTHR31063:SF4">
    <property type="entry name" value="IBR DOMAIN-CONTAINING PROTEIN"/>
    <property type="match status" value="1"/>
</dbReference>
<accession>A0A0N4YNV1</accession>
<dbReference type="OMA" id="RICSSEP"/>
<dbReference type="Proteomes" id="UP000271162">
    <property type="component" value="Unassembled WGS sequence"/>
</dbReference>
<reference evidence="1 2" key="2">
    <citation type="submission" date="2018-11" db="EMBL/GenBank/DDBJ databases">
        <authorList>
            <consortium name="Pathogen Informatics"/>
        </authorList>
    </citation>
    <scope>NUCLEOTIDE SEQUENCE [LARGE SCALE GENOMIC DNA]</scope>
</reference>
<dbReference type="SUPFAM" id="SSF57850">
    <property type="entry name" value="RING/U-box"/>
    <property type="match status" value="1"/>
</dbReference>
<dbReference type="EMBL" id="UYSL01023766">
    <property type="protein sequence ID" value="VDL82651.1"/>
    <property type="molecule type" value="Genomic_DNA"/>
</dbReference>